<feature type="compositionally biased region" description="Polar residues" evidence="1">
    <location>
        <begin position="190"/>
        <end position="201"/>
    </location>
</feature>
<protein>
    <submittedName>
        <fullName evidence="2">DNA repair exonuclease SbcCD ATPase subunit</fullName>
    </submittedName>
</protein>
<keyword evidence="3" id="KW-1185">Reference proteome</keyword>
<keyword evidence="2" id="KW-0540">Nuclease</keyword>
<accession>A0ABR6PBI9</accession>
<gene>
    <name evidence="2" type="ORF">HNP68_001249</name>
</gene>
<dbReference type="Proteomes" id="UP000555838">
    <property type="component" value="Unassembled WGS sequence"/>
</dbReference>
<organism evidence="2 3">
    <name type="scientific">Borreliella yangtzensis</name>
    <dbReference type="NCBI Taxonomy" id="683292"/>
    <lineage>
        <taxon>Bacteria</taxon>
        <taxon>Pseudomonadati</taxon>
        <taxon>Spirochaetota</taxon>
        <taxon>Spirochaetia</taxon>
        <taxon>Spirochaetales</taxon>
        <taxon>Borreliaceae</taxon>
        <taxon>Borreliella</taxon>
    </lineage>
</organism>
<proteinExistence type="predicted"/>
<reference evidence="2 3" key="1">
    <citation type="submission" date="2020-08" db="EMBL/GenBank/DDBJ databases">
        <title>Genomic Encyclopedia of Type Strains, Phase IV (KMG-IV): sequencing the most valuable type-strain genomes for metagenomic binning, comparative biology and taxonomic classification.</title>
        <authorList>
            <person name="Goeker M."/>
        </authorList>
    </citation>
    <scope>NUCLEOTIDE SEQUENCE [LARGE SCALE GENOMIC DNA]</scope>
    <source>
        <strain evidence="2 3">DSM 24625</strain>
    </source>
</reference>
<dbReference type="RefSeq" id="WP_183221497.1">
    <property type="nucleotide sequence ID" value="NZ_CP179660.1"/>
</dbReference>
<evidence type="ECO:0000313" key="2">
    <source>
        <dbReference type="EMBL" id="MBB6043627.1"/>
    </source>
</evidence>
<keyword evidence="2" id="KW-0378">Hydrolase</keyword>
<sequence>MNKKIIMFIICGIFALVISCKNYAINKDLENLKENAREKVDGFLEIKKEELTEGIKNLGSKVSSKVQEKLMQADDPQGQAQEQLDQEVKELEKKLKELKEKIEKTDDKTTLGEYSGYEKELETLEKELGEKLKDKKEDKEKLEKKLKELKEKLKEKKEKRKKALEAAQKKFQEYQQQYSNANGVTEGDQSRNQGKVGQQAWSEASKLGLLDKNSSIDNDGTSDITKKVIDGALEKIKKELEENKNDNLK</sequence>
<dbReference type="EMBL" id="JACHFG010000028">
    <property type="protein sequence ID" value="MBB6043627.1"/>
    <property type="molecule type" value="Genomic_DNA"/>
</dbReference>
<dbReference type="PROSITE" id="PS51257">
    <property type="entry name" value="PROKAR_LIPOPROTEIN"/>
    <property type="match status" value="1"/>
</dbReference>
<name>A0ABR6PBI9_9SPIR</name>
<keyword evidence="2" id="KW-0269">Exonuclease</keyword>
<evidence type="ECO:0000313" key="3">
    <source>
        <dbReference type="Proteomes" id="UP000555838"/>
    </source>
</evidence>
<feature type="region of interest" description="Disordered" evidence="1">
    <location>
        <begin position="177"/>
        <end position="201"/>
    </location>
</feature>
<dbReference type="GO" id="GO:0004527">
    <property type="term" value="F:exonuclease activity"/>
    <property type="evidence" value="ECO:0007669"/>
    <property type="project" value="UniProtKB-KW"/>
</dbReference>
<evidence type="ECO:0000256" key="1">
    <source>
        <dbReference type="SAM" id="MobiDB-lite"/>
    </source>
</evidence>
<comment type="caution">
    <text evidence="2">The sequence shown here is derived from an EMBL/GenBank/DDBJ whole genome shotgun (WGS) entry which is preliminary data.</text>
</comment>